<evidence type="ECO:0000256" key="1">
    <source>
        <dbReference type="SAM" id="MobiDB-lite"/>
    </source>
</evidence>
<evidence type="ECO:0000256" key="2">
    <source>
        <dbReference type="SAM" id="Phobius"/>
    </source>
</evidence>
<feature type="transmembrane region" description="Helical" evidence="2">
    <location>
        <begin position="348"/>
        <end position="376"/>
    </location>
</feature>
<reference evidence="3 4" key="1">
    <citation type="submission" date="2008-07" db="EMBL/GenBank/DDBJ databases">
        <authorList>
            <person name="Tandeau de Marsac N."/>
            <person name="Ferriera S."/>
            <person name="Johnson J."/>
            <person name="Kravitz S."/>
            <person name="Beeson K."/>
            <person name="Sutton G."/>
            <person name="Rogers Y.-H."/>
            <person name="Friedman R."/>
            <person name="Frazier M."/>
            <person name="Venter J.C."/>
        </authorList>
    </citation>
    <scope>NUCLEOTIDE SEQUENCE [LARGE SCALE GENOMIC DNA]</scope>
    <source>
        <strain evidence="3 4">PCC 7420</strain>
    </source>
</reference>
<proteinExistence type="predicted"/>
<evidence type="ECO:0000313" key="4">
    <source>
        <dbReference type="Proteomes" id="UP000003835"/>
    </source>
</evidence>
<dbReference type="STRING" id="118168.MC7420_3664"/>
<dbReference type="Proteomes" id="UP000003835">
    <property type="component" value="Unassembled WGS sequence"/>
</dbReference>
<accession>B4VWW8</accession>
<protein>
    <submittedName>
        <fullName evidence="3">Uncharacterized protein</fullName>
    </submittedName>
</protein>
<feature type="transmembrane region" description="Helical" evidence="2">
    <location>
        <begin position="273"/>
        <end position="297"/>
    </location>
</feature>
<dbReference type="eggNOG" id="COG1714">
    <property type="taxonomic scope" value="Bacteria"/>
</dbReference>
<sequence length="440" mass="48633">MAEPNTLKLAKQGNPKAIAAMINRSLRAKHIIAKVNRKDDCLQVLVESAQVPNQKAMVSFIRQGLTKLGVETIKTVQVYGRQQGQDSFAWNQSFDIESSPPQVADVHDSDPDLNLYHTPTDVASDNDISSDVDDIKSSVSEPPPGSNFAKVPRHAAAEGYTSSQTRQPSDNASHRSTHSSRSQPRQPMKPLSVGNVVSAGLRLYRDRFKLYFGLAFQAFLWGIVPIYGWAKLYQIQGIISRHAISEFAEQPETIESIRNQLDRKMWDFWTAQILIGLIAFAVNFGLSIVSGIIVGIASSLEAIINLVTLGIYLWVYAHFFITELPLAVEGNIKPKAAINRSWELSKGFVSNIMGIIAVATLITIPLGLIVFIPILITIPTVLINPSPEALITALGMLVPLLVISFACMGLLVMPFWQIIKALIYYDLRNRREGTGLQLHH</sequence>
<keyword evidence="2" id="KW-0472">Membrane</keyword>
<dbReference type="HOGENOM" id="CLU_622160_0_0_3"/>
<gene>
    <name evidence="3" type="ORF">MC7420_3664</name>
</gene>
<feature type="transmembrane region" description="Helical" evidence="2">
    <location>
        <begin position="396"/>
        <end position="419"/>
    </location>
</feature>
<organism evidence="3 4">
    <name type="scientific">Coleofasciculus chthonoplastes PCC 7420</name>
    <dbReference type="NCBI Taxonomy" id="118168"/>
    <lineage>
        <taxon>Bacteria</taxon>
        <taxon>Bacillati</taxon>
        <taxon>Cyanobacteriota</taxon>
        <taxon>Cyanophyceae</taxon>
        <taxon>Coleofasciculales</taxon>
        <taxon>Coleofasciculaceae</taxon>
        <taxon>Coleofasciculus</taxon>
    </lineage>
</organism>
<dbReference type="eggNOG" id="COG2319">
    <property type="taxonomic scope" value="Bacteria"/>
</dbReference>
<name>B4VWW8_9CYAN</name>
<feature type="compositionally biased region" description="Polar residues" evidence="1">
    <location>
        <begin position="160"/>
        <end position="171"/>
    </location>
</feature>
<evidence type="ECO:0000313" key="3">
    <source>
        <dbReference type="EMBL" id="EDX73490.1"/>
    </source>
</evidence>
<keyword evidence="2" id="KW-1133">Transmembrane helix</keyword>
<dbReference type="RefSeq" id="WP_006103192.1">
    <property type="nucleotide sequence ID" value="NZ_DS989857.1"/>
</dbReference>
<dbReference type="EMBL" id="DS989857">
    <property type="protein sequence ID" value="EDX73490.1"/>
    <property type="molecule type" value="Genomic_DNA"/>
</dbReference>
<feature type="region of interest" description="Disordered" evidence="1">
    <location>
        <begin position="98"/>
        <end position="191"/>
    </location>
</feature>
<dbReference type="OrthoDB" id="426215at2"/>
<feature type="transmembrane region" description="Helical" evidence="2">
    <location>
        <begin position="210"/>
        <end position="230"/>
    </location>
</feature>
<dbReference type="AlphaFoldDB" id="B4VWW8"/>
<keyword evidence="4" id="KW-1185">Reference proteome</keyword>
<keyword evidence="2" id="KW-0812">Transmembrane</keyword>
<feature type="transmembrane region" description="Helical" evidence="2">
    <location>
        <begin position="303"/>
        <end position="328"/>
    </location>
</feature>